<evidence type="ECO:0000313" key="2">
    <source>
        <dbReference type="EMBL" id="KAK9065703.1"/>
    </source>
</evidence>
<dbReference type="SUPFAM" id="SSF56672">
    <property type="entry name" value="DNA/RNA polymerases"/>
    <property type="match status" value="1"/>
</dbReference>
<dbReference type="Pfam" id="PF00078">
    <property type="entry name" value="RVT_1"/>
    <property type="match status" value="1"/>
</dbReference>
<keyword evidence="3" id="KW-1185">Reference proteome</keyword>
<evidence type="ECO:0000259" key="1">
    <source>
        <dbReference type="PROSITE" id="PS50878"/>
    </source>
</evidence>
<dbReference type="AlphaFoldDB" id="A0AAP0D3D9"/>
<dbReference type="PANTHER" id="PTHR33116:SF78">
    <property type="entry name" value="OS12G0587133 PROTEIN"/>
    <property type="match status" value="1"/>
</dbReference>
<proteinExistence type="predicted"/>
<dbReference type="Proteomes" id="UP001408789">
    <property type="component" value="Unassembled WGS sequence"/>
</dbReference>
<gene>
    <name evidence="2" type="ORF">SSX86_015104</name>
</gene>
<name>A0AAP0D3D9_9ASTR</name>
<comment type="caution">
    <text evidence="2">The sequence shown here is derived from an EMBL/GenBank/DDBJ whole genome shotgun (WGS) entry which is preliminary data.</text>
</comment>
<sequence>MVFKIDFAKAYDSVSWDYLDTMLLFMGFGYKWRQWIRNCLTSTRSSVLINGSPTCEFNIGRGLRQGDPLAPFLFILVMEGLHVFVEDAIENGLYSGIRLKTLEISHFFYADDAIFLGQWTERNIKNIVMLLKVFHSVSGLDINISKCSILGVGVSFDEVSRFANFTGCKPDRLPFTYLGIPVGANMSRVRHWDKILGKFQKRLSNWKRNLLSIGGRSTLVSSVLGSLASYFFSMFPVPVKIVKTLESYRSRFFWGFKENDKKIPWIKWNQVLASKESGGLGIESLLAMNKALLYKWRWRIVSSGGDAIWAKIVKAIHGSEALGIV</sequence>
<dbReference type="InterPro" id="IPR043502">
    <property type="entry name" value="DNA/RNA_pol_sf"/>
</dbReference>
<dbReference type="InterPro" id="IPR000477">
    <property type="entry name" value="RT_dom"/>
</dbReference>
<dbReference type="PROSITE" id="PS50878">
    <property type="entry name" value="RT_POL"/>
    <property type="match status" value="1"/>
</dbReference>
<reference evidence="2 3" key="1">
    <citation type="submission" date="2024-04" db="EMBL/GenBank/DDBJ databases">
        <title>The reference genome of an endangered Asteraceae, Deinandra increscens subsp. villosa, native to the Central Coast of California.</title>
        <authorList>
            <person name="Guilliams M."/>
            <person name="Hasenstab-Lehman K."/>
            <person name="Meyer R."/>
            <person name="Mcevoy S."/>
        </authorList>
    </citation>
    <scope>NUCLEOTIDE SEQUENCE [LARGE SCALE GENOMIC DNA]</scope>
    <source>
        <tissue evidence="2">Leaf</tissue>
    </source>
</reference>
<dbReference type="PANTHER" id="PTHR33116">
    <property type="entry name" value="REVERSE TRANSCRIPTASE ZINC-BINDING DOMAIN-CONTAINING PROTEIN-RELATED-RELATED"/>
    <property type="match status" value="1"/>
</dbReference>
<protein>
    <recommendedName>
        <fullName evidence="1">Reverse transcriptase domain-containing protein</fullName>
    </recommendedName>
</protein>
<dbReference type="EMBL" id="JBCNJP010000016">
    <property type="protein sequence ID" value="KAK9065703.1"/>
    <property type="molecule type" value="Genomic_DNA"/>
</dbReference>
<accession>A0AAP0D3D9</accession>
<organism evidence="2 3">
    <name type="scientific">Deinandra increscens subsp. villosa</name>
    <dbReference type="NCBI Taxonomy" id="3103831"/>
    <lineage>
        <taxon>Eukaryota</taxon>
        <taxon>Viridiplantae</taxon>
        <taxon>Streptophyta</taxon>
        <taxon>Embryophyta</taxon>
        <taxon>Tracheophyta</taxon>
        <taxon>Spermatophyta</taxon>
        <taxon>Magnoliopsida</taxon>
        <taxon>eudicotyledons</taxon>
        <taxon>Gunneridae</taxon>
        <taxon>Pentapetalae</taxon>
        <taxon>asterids</taxon>
        <taxon>campanulids</taxon>
        <taxon>Asterales</taxon>
        <taxon>Asteraceae</taxon>
        <taxon>Asteroideae</taxon>
        <taxon>Heliantheae alliance</taxon>
        <taxon>Madieae</taxon>
        <taxon>Madiinae</taxon>
        <taxon>Deinandra</taxon>
    </lineage>
</organism>
<feature type="domain" description="Reverse transcriptase" evidence="1">
    <location>
        <begin position="1"/>
        <end position="182"/>
    </location>
</feature>
<evidence type="ECO:0000313" key="3">
    <source>
        <dbReference type="Proteomes" id="UP001408789"/>
    </source>
</evidence>